<evidence type="ECO:0000313" key="1">
    <source>
        <dbReference type="EMBL" id="MCK0197390.1"/>
    </source>
</evidence>
<evidence type="ECO:0000313" key="2">
    <source>
        <dbReference type="Proteomes" id="UP001203284"/>
    </source>
</evidence>
<proteinExistence type="predicted"/>
<reference evidence="1 2" key="1">
    <citation type="submission" date="2022-04" db="EMBL/GenBank/DDBJ databases">
        <authorList>
            <person name="Grouzdev D.S."/>
            <person name="Pantiukh K.S."/>
            <person name="Krutkina M.S."/>
        </authorList>
    </citation>
    <scope>NUCLEOTIDE SEQUENCE [LARGE SCALE GENOMIC DNA]</scope>
    <source>
        <strain evidence="1 2">6x-1</strain>
    </source>
</reference>
<sequence>MTDSDYTFSTTLQWAQLPIRIRFAPAKFGGVISHLELRSDGPNPITSTGYRSHFVPCGTIEAEGGPEAFTRAWLAEAEASEEWQEHLARSRQGDLFGGGWNAFTP</sequence>
<dbReference type="Proteomes" id="UP001203284">
    <property type="component" value="Unassembled WGS sequence"/>
</dbReference>
<gene>
    <name evidence="1" type="ORF">MWN34_10745</name>
</gene>
<keyword evidence="2" id="KW-1185">Reference proteome</keyword>
<accession>A0ABT0DBS6</accession>
<comment type="caution">
    <text evidence="1">The sequence shown here is derived from an EMBL/GenBank/DDBJ whole genome shotgun (WGS) entry which is preliminary data.</text>
</comment>
<organism evidence="1 2">
    <name type="scientific">Ancylobacter crimeensis</name>
    <dbReference type="NCBI Taxonomy" id="2579147"/>
    <lineage>
        <taxon>Bacteria</taxon>
        <taxon>Pseudomonadati</taxon>
        <taxon>Pseudomonadota</taxon>
        <taxon>Alphaproteobacteria</taxon>
        <taxon>Hyphomicrobiales</taxon>
        <taxon>Xanthobacteraceae</taxon>
        <taxon>Ancylobacter</taxon>
    </lineage>
</organism>
<dbReference type="RefSeq" id="WP_247029107.1">
    <property type="nucleotide sequence ID" value="NZ_JALKCH010000006.1"/>
</dbReference>
<dbReference type="EMBL" id="JALKCH010000006">
    <property type="protein sequence ID" value="MCK0197390.1"/>
    <property type="molecule type" value="Genomic_DNA"/>
</dbReference>
<name>A0ABT0DBS6_9HYPH</name>
<protein>
    <submittedName>
        <fullName evidence="1">Uncharacterized protein</fullName>
    </submittedName>
</protein>